<proteinExistence type="predicted"/>
<evidence type="ECO:0000313" key="1">
    <source>
        <dbReference type="EMBL" id="GAA4021221.1"/>
    </source>
</evidence>
<organism evidence="1 2">
    <name type="scientific">Actimicrobium antarcticum</name>
    <dbReference type="NCBI Taxonomy" id="1051899"/>
    <lineage>
        <taxon>Bacteria</taxon>
        <taxon>Pseudomonadati</taxon>
        <taxon>Pseudomonadota</taxon>
        <taxon>Betaproteobacteria</taxon>
        <taxon>Burkholderiales</taxon>
        <taxon>Oxalobacteraceae</taxon>
        <taxon>Actimicrobium</taxon>
    </lineage>
</organism>
<protein>
    <submittedName>
        <fullName evidence="1">Uncharacterized protein</fullName>
    </submittedName>
</protein>
<keyword evidence="2" id="KW-1185">Reference proteome</keyword>
<sequence length="227" mass="22270">MMPLKIITAPACPDVWALSLPSARTIAAALSAIGLTVLLVVTLPDAAAQQITDLPASSSVIADTVLSNSVGNAGLNLAAGEGNAQSNATAVGVSAAGLGSADLMSDQQVAPLSAGVHGSDSVAIRGDAFRGSRGVLSVNQSSGSGNVQSNRVAVAAGVLSEISLDQMVQVSATVAPSGPGTPARVRRAEIAESAFNGSRGVVQVSQAAGVGNRTANVFALSVSSAMP</sequence>
<evidence type="ECO:0000313" key="2">
    <source>
        <dbReference type="Proteomes" id="UP001501353"/>
    </source>
</evidence>
<dbReference type="EMBL" id="BAAAZE010000008">
    <property type="protein sequence ID" value="GAA4021221.1"/>
    <property type="molecule type" value="Genomic_DNA"/>
</dbReference>
<name>A0ABP7T536_9BURK</name>
<reference evidence="2" key="1">
    <citation type="journal article" date="2019" name="Int. J. Syst. Evol. Microbiol.">
        <title>The Global Catalogue of Microorganisms (GCM) 10K type strain sequencing project: providing services to taxonomists for standard genome sequencing and annotation.</title>
        <authorList>
            <consortium name="The Broad Institute Genomics Platform"/>
            <consortium name="The Broad Institute Genome Sequencing Center for Infectious Disease"/>
            <person name="Wu L."/>
            <person name="Ma J."/>
        </authorList>
    </citation>
    <scope>NUCLEOTIDE SEQUENCE [LARGE SCALE GENOMIC DNA]</scope>
    <source>
        <strain evidence="2">JCM 16673</strain>
    </source>
</reference>
<comment type="caution">
    <text evidence="1">The sequence shown here is derived from an EMBL/GenBank/DDBJ whole genome shotgun (WGS) entry which is preliminary data.</text>
</comment>
<gene>
    <name evidence="1" type="ORF">GCM10022212_17630</name>
</gene>
<accession>A0ABP7T536</accession>
<dbReference type="Proteomes" id="UP001501353">
    <property type="component" value="Unassembled WGS sequence"/>
</dbReference>